<feature type="compositionally biased region" description="Low complexity" evidence="1">
    <location>
        <begin position="356"/>
        <end position="366"/>
    </location>
</feature>
<reference evidence="2" key="1">
    <citation type="submission" date="2022-12" db="EMBL/GenBank/DDBJ databases">
        <authorList>
            <person name="Petersen C."/>
        </authorList>
    </citation>
    <scope>NUCLEOTIDE SEQUENCE</scope>
    <source>
        <strain evidence="2">IBT 30728</strain>
    </source>
</reference>
<dbReference type="AlphaFoldDB" id="A0A9W9WTA1"/>
<name>A0A9W9WTA1_9EURO</name>
<feature type="compositionally biased region" description="Polar residues" evidence="1">
    <location>
        <begin position="24"/>
        <end position="35"/>
    </location>
</feature>
<dbReference type="RefSeq" id="XP_056786868.1">
    <property type="nucleotide sequence ID" value="XM_056937776.1"/>
</dbReference>
<evidence type="ECO:0000256" key="1">
    <source>
        <dbReference type="SAM" id="MobiDB-lite"/>
    </source>
</evidence>
<feature type="compositionally biased region" description="Low complexity" evidence="1">
    <location>
        <begin position="141"/>
        <end position="158"/>
    </location>
</feature>
<feature type="compositionally biased region" description="Low complexity" evidence="1">
    <location>
        <begin position="12"/>
        <end position="23"/>
    </location>
</feature>
<feature type="region of interest" description="Disordered" evidence="1">
    <location>
        <begin position="1"/>
        <end position="35"/>
    </location>
</feature>
<sequence>MSAHNSHHHQTSSSADVAAQSSANLSIDPNTAYTPSDNQLAGLVEAATAAAGQDVSPHWAAAVATAAGEASHHQLDTYGSDMHLGDESFNETNFAGGLSNARHLRVQNDHAQGPGLSRTVSKKRKRNEDNLDPALAGAGMSGSQQQQQVHQPTQHSHQPYSSGNFIVRPVPPQALADARSVGVHSAAALFRQPSENKKYTRPPMSKLFTSLELSPENFLHLQAAAKAFMLNDEHPERRDCVGQRGKGDTEMVKLRLWNCVRQFLDDEGNGERFFGENVVNEGLGPREFVWPRDQQKIILLVIPLLRRMVTNERQRQYAVETRKGGGGDERRRRKTSENLQEISSTTSIPAQFAPEQQLQHLHAQAQPMHSAHAAPPLTGPTQANQGAQDQIESGQIMDVGLNDLLLDGYTVDWNDMARSYDIFNQNYELDNLWSVSGLDQPEWRGLVAAVDSHYQVVHRGDFDCPPACEDANISRIVHADATANLSWRVGGARNPPARDAFVNGITRDVSRVIRESLASRNGDHSATQLPAGPDQHFQTQPSFVASNEVKPNGATALPPSHHASHTQITLHINVLHRGKRILPRLDLPAGQCPNVDMIKESVIRRYHNQIPGLPVLQGADGVDQQVRDMAGAVSWSVKALLSDGLVSIQSEKDWAFALLSVDTVDWMDGDLKILIGVDGDNTQ</sequence>
<keyword evidence="3" id="KW-1185">Reference proteome</keyword>
<dbReference type="Proteomes" id="UP001148312">
    <property type="component" value="Unassembled WGS sequence"/>
</dbReference>
<feature type="compositionally biased region" description="Basic and acidic residues" evidence="1">
    <location>
        <begin position="316"/>
        <end position="330"/>
    </location>
</feature>
<comment type="caution">
    <text evidence="2">The sequence shown here is derived from an EMBL/GenBank/DDBJ whole genome shotgun (WGS) entry which is preliminary data.</text>
</comment>
<protein>
    <submittedName>
        <fullName evidence="2">Uncharacterized protein</fullName>
    </submittedName>
</protein>
<feature type="region of interest" description="Disordered" evidence="1">
    <location>
        <begin position="105"/>
        <end position="168"/>
    </location>
</feature>
<accession>A0A9W9WTA1</accession>
<dbReference type="EMBL" id="JAPWDQ010000012">
    <property type="protein sequence ID" value="KAJ5475110.1"/>
    <property type="molecule type" value="Genomic_DNA"/>
</dbReference>
<evidence type="ECO:0000313" key="3">
    <source>
        <dbReference type="Proteomes" id="UP001148312"/>
    </source>
</evidence>
<feature type="compositionally biased region" description="Polar residues" evidence="1">
    <location>
        <begin position="337"/>
        <end position="349"/>
    </location>
</feature>
<feature type="compositionally biased region" description="Basic residues" evidence="1">
    <location>
        <begin position="1"/>
        <end position="10"/>
    </location>
</feature>
<gene>
    <name evidence="2" type="ORF">N7539_008176</name>
</gene>
<feature type="region of interest" description="Disordered" evidence="1">
    <location>
        <begin position="316"/>
        <end position="387"/>
    </location>
</feature>
<organism evidence="2 3">
    <name type="scientific">Penicillium diatomitis</name>
    <dbReference type="NCBI Taxonomy" id="2819901"/>
    <lineage>
        <taxon>Eukaryota</taxon>
        <taxon>Fungi</taxon>
        <taxon>Dikarya</taxon>
        <taxon>Ascomycota</taxon>
        <taxon>Pezizomycotina</taxon>
        <taxon>Eurotiomycetes</taxon>
        <taxon>Eurotiomycetidae</taxon>
        <taxon>Eurotiales</taxon>
        <taxon>Aspergillaceae</taxon>
        <taxon>Penicillium</taxon>
    </lineage>
</organism>
<dbReference type="GeneID" id="81628026"/>
<proteinExistence type="predicted"/>
<evidence type="ECO:0000313" key="2">
    <source>
        <dbReference type="EMBL" id="KAJ5475110.1"/>
    </source>
</evidence>
<reference evidence="2" key="2">
    <citation type="journal article" date="2023" name="IMA Fungus">
        <title>Comparative genomic study of the Penicillium genus elucidates a diverse pangenome and 15 lateral gene transfer events.</title>
        <authorList>
            <person name="Petersen C."/>
            <person name="Sorensen T."/>
            <person name="Nielsen M.R."/>
            <person name="Sondergaard T.E."/>
            <person name="Sorensen J.L."/>
            <person name="Fitzpatrick D.A."/>
            <person name="Frisvad J.C."/>
            <person name="Nielsen K.L."/>
        </authorList>
    </citation>
    <scope>NUCLEOTIDE SEQUENCE</scope>
    <source>
        <strain evidence="2">IBT 30728</strain>
    </source>
</reference>